<dbReference type="HOGENOM" id="CLU_005857_0_0_0"/>
<dbReference type="PROSITE" id="PS50294">
    <property type="entry name" value="WD_REPEATS_REGION"/>
    <property type="match status" value="10"/>
</dbReference>
<dbReference type="PRINTS" id="PR00320">
    <property type="entry name" value="GPROTEINBRPT"/>
</dbReference>
<dbReference type="PANTHER" id="PTHR19879">
    <property type="entry name" value="TRANSCRIPTION INITIATION FACTOR TFIID"/>
    <property type="match status" value="1"/>
</dbReference>
<organism evidence="10 11">
    <name type="scientific">Singulisphaera acidiphila (strain ATCC BAA-1392 / DSM 18658 / VKM B-2454 / MOB10)</name>
    <dbReference type="NCBI Taxonomy" id="886293"/>
    <lineage>
        <taxon>Bacteria</taxon>
        <taxon>Pseudomonadati</taxon>
        <taxon>Planctomycetota</taxon>
        <taxon>Planctomycetia</taxon>
        <taxon>Isosphaerales</taxon>
        <taxon>Isosphaeraceae</taxon>
        <taxon>Singulisphaera</taxon>
    </lineage>
</organism>
<evidence type="ECO:0000256" key="6">
    <source>
        <dbReference type="PROSITE-ProRule" id="PRU00221"/>
    </source>
</evidence>
<dbReference type="KEGG" id="saci:Sinac_6694"/>
<feature type="binding site" evidence="7">
    <location>
        <position position="112"/>
    </location>
    <ligand>
        <name>ATP</name>
        <dbReference type="ChEBI" id="CHEBI:30616"/>
    </ligand>
</feature>
<keyword evidence="2 6" id="KW-0853">WD repeat</keyword>
<evidence type="ECO:0000256" key="2">
    <source>
        <dbReference type="ARBA" id="ARBA00022574"/>
    </source>
</evidence>
<evidence type="ECO:0000313" key="11">
    <source>
        <dbReference type="Proteomes" id="UP000010798"/>
    </source>
</evidence>
<dbReference type="PROSITE" id="PS00107">
    <property type="entry name" value="PROTEIN_KINASE_ATP"/>
    <property type="match status" value="1"/>
</dbReference>
<feature type="repeat" description="WD" evidence="6">
    <location>
        <begin position="802"/>
        <end position="840"/>
    </location>
</feature>
<keyword evidence="5 7" id="KW-0067">ATP-binding</keyword>
<dbReference type="CDD" id="cd00200">
    <property type="entry name" value="WD40"/>
    <property type="match status" value="2"/>
</dbReference>
<dbReference type="InterPro" id="IPR001680">
    <property type="entry name" value="WD40_rpt"/>
</dbReference>
<dbReference type="SMART" id="SM00220">
    <property type="entry name" value="S_TKc"/>
    <property type="match status" value="1"/>
</dbReference>
<evidence type="ECO:0000256" key="3">
    <source>
        <dbReference type="ARBA" id="ARBA00022737"/>
    </source>
</evidence>
<dbReference type="GO" id="GO:0004674">
    <property type="term" value="F:protein serine/threonine kinase activity"/>
    <property type="evidence" value="ECO:0007669"/>
    <property type="project" value="UniProtKB-KW"/>
</dbReference>
<dbReference type="AlphaFoldDB" id="L0DPJ6"/>
<gene>
    <name evidence="10" type="ordered locus">Sinac_6694</name>
</gene>
<dbReference type="EMBL" id="CP003364">
    <property type="protein sequence ID" value="AGA30768.1"/>
    <property type="molecule type" value="Genomic_DNA"/>
</dbReference>
<dbReference type="InterPro" id="IPR008271">
    <property type="entry name" value="Ser/Thr_kinase_AS"/>
</dbReference>
<feature type="repeat" description="WD" evidence="6">
    <location>
        <begin position="591"/>
        <end position="629"/>
    </location>
</feature>
<dbReference type="STRING" id="886293.Sinac_6694"/>
<keyword evidence="11" id="KW-1185">Reference proteome</keyword>
<dbReference type="PROSITE" id="PS00678">
    <property type="entry name" value="WD_REPEATS_1"/>
    <property type="match status" value="6"/>
</dbReference>
<feature type="domain" description="Protein kinase" evidence="9">
    <location>
        <begin position="83"/>
        <end position="403"/>
    </location>
</feature>
<feature type="region of interest" description="Disordered" evidence="8">
    <location>
        <begin position="1168"/>
        <end position="1198"/>
    </location>
</feature>
<evidence type="ECO:0000256" key="1">
    <source>
        <dbReference type="ARBA" id="ARBA00022527"/>
    </source>
</evidence>
<dbReference type="InterPro" id="IPR015943">
    <property type="entry name" value="WD40/YVTN_repeat-like_dom_sf"/>
</dbReference>
<sequence length="1198" mass="129702">MSEQSSEFDPVEDLVDEFLERYRRGERPSLTEFAEEHPAHAERIRSLIPAMLAMEEFGPGSEVGTQSGRSASLTRMPQRLGDYILIRPIGSGGMGVVYEAIQESLGRHVALKTITSHQPNDATRLERFRREALAAARLQHTHIVPVFGIGEHDGVHFYTMQFIEGQGLDLVLREGDRLRREPVNGDVTADATSDLAWCLRHGRFLPQSPPEVASSWEARPQAPTTRITRSGLPHQAEARYLDSVAWLGVQAAEALEYAHRQGVLHRDIKPSNLLLDAQGHLWVTDFGLAKTQDDDELTQTGDVVGTLRYMAPERFNGWSDPRSDIFALGATLYELLTFRPAFNESDRIKLVDRLLHGSPTPLRQFDRKFPRDLETIVLKSLANAPAERYATAGELAEDLRRFVAGRPILARRSSGIERGWRWCRRNPAGAGMVVFVATVLAAAVAMSMIYANNQGRAASQVRALAADLAEERESLRKSLAESRRILTLRNFDRGQAAFEKDQVSPGLLWMMATWRSAIDAGDPAWQHVALANVSAWSDNLPRLRGLLSHEGPVESAVFSPDGTTILTGGDDFTARLWDADSAQPIGSPWLHPGTVHSVALSPDGKTALTGGDDGIARLWSVPDGQLIGPPLRHARGVLSVAFSPNGKTVLTTGLDKVGRLWNATTGKQIGQSLVFQHENSSVAFDPSGELVATADRDYTVQLWDASNGKPKGPPLQHNGQVMAVAFSPNGKTLLTGCWGGHVQVWEVATGKAVNHELRPHRGHVRAIAFSPDGRTYVTGSEDKSARIWDAATHKSLGPPLVHQGPVVAVAFREDGRDLLTASSDHTVRVWDAKTCRYPKTTLTIPAAGQAVAFHPDGLSFLGANANSPGTAQLWDINTGRKVGQTIQPQSRVRSVACSLDGKFLLVGGNPTELWDTSTAPPTGRFFRHPGGADVVAFHPGGKIVATGGADRTTRLWNVTNGDPIGSPTRHPGSVDALAFSPDGKTFVTGLDAGTAQAWDVTTRKPVGKALRHPGAVSALTFSPNSKTIVTGCEDGMARLWDTSTGELRIPPLPHNAWVFAVAFSPDGTTVLTGSRDQTARLWDTATGQPVGPPLLHQGQIWAVDFAPDGKSILTGDTSGTARVFTIARALPNDPEQVATWIEFLTGLRLDAAQGSLLPLDNATWRAARDRLKQSDSPVKDGGKSPGSSHGGSLNRGRR</sequence>
<feature type="compositionally biased region" description="Basic and acidic residues" evidence="8">
    <location>
        <begin position="1168"/>
        <end position="1182"/>
    </location>
</feature>
<dbReference type="InterPro" id="IPR011009">
    <property type="entry name" value="Kinase-like_dom_sf"/>
</dbReference>
<evidence type="ECO:0000256" key="5">
    <source>
        <dbReference type="ARBA" id="ARBA00022840"/>
    </source>
</evidence>
<feature type="repeat" description="WD" evidence="6">
    <location>
        <begin position="757"/>
        <end position="798"/>
    </location>
</feature>
<dbReference type="eggNOG" id="COG2319">
    <property type="taxonomic scope" value="Bacteria"/>
</dbReference>
<dbReference type="PROSITE" id="PS50082">
    <property type="entry name" value="WD_REPEATS_2"/>
    <property type="match status" value="11"/>
</dbReference>
<dbReference type="PROSITE" id="PS00108">
    <property type="entry name" value="PROTEIN_KINASE_ST"/>
    <property type="match status" value="1"/>
</dbReference>
<accession>L0DPJ6</accession>
<dbReference type="CDD" id="cd14014">
    <property type="entry name" value="STKc_PknB_like"/>
    <property type="match status" value="1"/>
</dbReference>
<dbReference type="Proteomes" id="UP000010798">
    <property type="component" value="Chromosome"/>
</dbReference>
<dbReference type="SMART" id="SM00320">
    <property type="entry name" value="WD40"/>
    <property type="match status" value="13"/>
</dbReference>
<dbReference type="InterPro" id="IPR020472">
    <property type="entry name" value="WD40_PAC1"/>
</dbReference>
<dbReference type="InterPro" id="IPR017441">
    <property type="entry name" value="Protein_kinase_ATP_BS"/>
</dbReference>
<evidence type="ECO:0000256" key="4">
    <source>
        <dbReference type="ARBA" id="ARBA00022741"/>
    </source>
</evidence>
<dbReference type="RefSeq" id="WP_015249848.1">
    <property type="nucleotide sequence ID" value="NC_019892.1"/>
</dbReference>
<keyword evidence="1" id="KW-0808">Transferase</keyword>
<dbReference type="PROSITE" id="PS50011">
    <property type="entry name" value="PROTEIN_KINASE_DOM"/>
    <property type="match status" value="1"/>
</dbReference>
<keyword evidence="3" id="KW-0677">Repeat</keyword>
<feature type="repeat" description="WD" evidence="6">
    <location>
        <begin position="546"/>
        <end position="587"/>
    </location>
</feature>
<name>L0DPJ6_SINAD</name>
<dbReference type="Pfam" id="PF07714">
    <property type="entry name" value="PK_Tyr_Ser-Thr"/>
    <property type="match status" value="1"/>
</dbReference>
<dbReference type="GO" id="GO:0005524">
    <property type="term" value="F:ATP binding"/>
    <property type="evidence" value="ECO:0007669"/>
    <property type="project" value="UniProtKB-UniRule"/>
</dbReference>
<dbReference type="InterPro" id="IPR019775">
    <property type="entry name" value="WD40_repeat_CS"/>
</dbReference>
<dbReference type="OrthoDB" id="500858at2"/>
<evidence type="ECO:0000256" key="7">
    <source>
        <dbReference type="PROSITE-ProRule" id="PRU10141"/>
    </source>
</evidence>
<feature type="repeat" description="WD" evidence="6">
    <location>
        <begin position="630"/>
        <end position="671"/>
    </location>
</feature>
<keyword evidence="1" id="KW-0418">Kinase</keyword>
<evidence type="ECO:0000259" key="9">
    <source>
        <dbReference type="PROSITE" id="PS50011"/>
    </source>
</evidence>
<dbReference type="InterPro" id="IPR036322">
    <property type="entry name" value="WD40_repeat_dom_sf"/>
</dbReference>
<evidence type="ECO:0000256" key="8">
    <source>
        <dbReference type="SAM" id="MobiDB-lite"/>
    </source>
</evidence>
<keyword evidence="4 7" id="KW-0547">Nucleotide-binding</keyword>
<keyword evidence="1" id="KW-0723">Serine/threonine-protein kinase</keyword>
<dbReference type="Pfam" id="PF00400">
    <property type="entry name" value="WD40"/>
    <property type="match status" value="12"/>
</dbReference>
<dbReference type="SUPFAM" id="SSF56112">
    <property type="entry name" value="Protein kinase-like (PK-like)"/>
    <property type="match status" value="1"/>
</dbReference>
<feature type="repeat" description="WD" evidence="6">
    <location>
        <begin position="1051"/>
        <end position="1092"/>
    </location>
</feature>
<proteinExistence type="predicted"/>
<dbReference type="Gene3D" id="1.10.510.10">
    <property type="entry name" value="Transferase(Phosphotransferase) domain 1"/>
    <property type="match status" value="1"/>
</dbReference>
<feature type="repeat" description="WD" evidence="6">
    <location>
        <begin position="714"/>
        <end position="755"/>
    </location>
</feature>
<feature type="repeat" description="WD" evidence="6">
    <location>
        <begin position="967"/>
        <end position="1008"/>
    </location>
</feature>
<dbReference type="SUPFAM" id="SSF50978">
    <property type="entry name" value="WD40 repeat-like"/>
    <property type="match status" value="2"/>
</dbReference>
<dbReference type="Gene3D" id="2.130.10.10">
    <property type="entry name" value="YVTN repeat-like/Quinoprotein amine dehydrogenase"/>
    <property type="match status" value="4"/>
</dbReference>
<reference evidence="10 11" key="1">
    <citation type="submission" date="2012-02" db="EMBL/GenBank/DDBJ databases">
        <title>Complete sequence of chromosome of Singulisphaera acidiphila DSM 18658.</title>
        <authorList>
            <consortium name="US DOE Joint Genome Institute (JGI-PGF)"/>
            <person name="Lucas S."/>
            <person name="Copeland A."/>
            <person name="Lapidus A."/>
            <person name="Glavina del Rio T."/>
            <person name="Dalin E."/>
            <person name="Tice H."/>
            <person name="Bruce D."/>
            <person name="Goodwin L."/>
            <person name="Pitluck S."/>
            <person name="Peters L."/>
            <person name="Ovchinnikova G."/>
            <person name="Chertkov O."/>
            <person name="Kyrpides N."/>
            <person name="Mavromatis K."/>
            <person name="Ivanova N."/>
            <person name="Brettin T."/>
            <person name="Detter J.C."/>
            <person name="Han C."/>
            <person name="Larimer F."/>
            <person name="Land M."/>
            <person name="Hauser L."/>
            <person name="Markowitz V."/>
            <person name="Cheng J.-F."/>
            <person name="Hugenholtz P."/>
            <person name="Woyke T."/>
            <person name="Wu D."/>
            <person name="Tindall B."/>
            <person name="Pomrenke H."/>
            <person name="Brambilla E."/>
            <person name="Klenk H.-P."/>
            <person name="Eisen J.A."/>
        </authorList>
    </citation>
    <scope>NUCLEOTIDE SEQUENCE [LARGE SCALE GENOMIC DNA]</scope>
    <source>
        <strain evidence="11">ATCC BAA-1392 / DSM 18658 / VKM B-2454 / MOB10</strain>
    </source>
</reference>
<dbReference type="Gene3D" id="3.30.200.20">
    <property type="entry name" value="Phosphorylase Kinase, domain 1"/>
    <property type="match status" value="1"/>
</dbReference>
<dbReference type="InterPro" id="IPR001245">
    <property type="entry name" value="Ser-Thr/Tyr_kinase_cat_dom"/>
</dbReference>
<dbReference type="PANTHER" id="PTHR19879:SF9">
    <property type="entry name" value="TRANSCRIPTION INITIATION FACTOR TFIID SUBUNIT 5"/>
    <property type="match status" value="1"/>
</dbReference>
<evidence type="ECO:0000313" key="10">
    <source>
        <dbReference type="EMBL" id="AGA30768.1"/>
    </source>
</evidence>
<dbReference type="eggNOG" id="COG0515">
    <property type="taxonomic scope" value="Bacteria"/>
</dbReference>
<dbReference type="InterPro" id="IPR000719">
    <property type="entry name" value="Prot_kinase_dom"/>
</dbReference>
<feature type="repeat" description="WD" evidence="6">
    <location>
        <begin position="681"/>
        <end position="709"/>
    </location>
</feature>
<feature type="repeat" description="WD" evidence="6">
    <location>
        <begin position="925"/>
        <end position="966"/>
    </location>
</feature>
<feature type="repeat" description="WD" evidence="6">
    <location>
        <begin position="1009"/>
        <end position="1050"/>
    </location>
</feature>
<protein>
    <submittedName>
        <fullName evidence="10">WD40 repeat-containing protein</fullName>
    </submittedName>
</protein>